<accession>A0A2J8JE57</accession>
<dbReference type="Proteomes" id="UP000236370">
    <property type="component" value="Unassembled WGS sequence"/>
</dbReference>
<evidence type="ECO:0000256" key="2">
    <source>
        <dbReference type="RuleBase" id="RU000682"/>
    </source>
</evidence>
<dbReference type="PROSITE" id="PS50071">
    <property type="entry name" value="HOMEOBOX_2"/>
    <property type="match status" value="1"/>
</dbReference>
<dbReference type="AlphaFoldDB" id="A0A2J8JE57"/>
<dbReference type="SUPFAM" id="SSF46689">
    <property type="entry name" value="Homeodomain-like"/>
    <property type="match status" value="1"/>
</dbReference>
<keyword evidence="1 2" id="KW-0238">DNA-binding</keyword>
<keyword evidence="1 2" id="KW-0371">Homeobox</keyword>
<sequence>MHRARWLTPVIPALWEAEAGRSRGQEIETILANKKQPAMPWDQNPEQSTGNYSEDEQNGKQKWREEGGEAGRKREREKEEKNEKELQDEQENKRKRENEKQKQYPEKRLVSKSLMDTLWAKFKLNRCPTIQESLSLSFEFDMTHKQISQWFCKTRKKYNKEMSKRKHKKKHTRWRSLCCQGWSRTPALK</sequence>
<comment type="caution">
    <text evidence="5">The sequence shown here is derived from an EMBL/GenBank/DDBJ whole genome shotgun (WGS) entry which is preliminary data.</text>
</comment>
<dbReference type="STRING" id="9598.ENSPTRP00000050483"/>
<evidence type="ECO:0000256" key="3">
    <source>
        <dbReference type="SAM" id="MobiDB-lite"/>
    </source>
</evidence>
<dbReference type="InterPro" id="IPR009057">
    <property type="entry name" value="Homeodomain-like_sf"/>
</dbReference>
<evidence type="ECO:0000313" key="6">
    <source>
        <dbReference type="Proteomes" id="UP000236370"/>
    </source>
</evidence>
<evidence type="ECO:0000259" key="4">
    <source>
        <dbReference type="PROSITE" id="PS50071"/>
    </source>
</evidence>
<dbReference type="GO" id="GO:0003677">
    <property type="term" value="F:DNA binding"/>
    <property type="evidence" value="ECO:0007669"/>
    <property type="project" value="UniProtKB-UniRule"/>
</dbReference>
<organism evidence="5 6">
    <name type="scientific">Pan troglodytes</name>
    <name type="common">Chimpanzee</name>
    <dbReference type="NCBI Taxonomy" id="9598"/>
    <lineage>
        <taxon>Eukaryota</taxon>
        <taxon>Metazoa</taxon>
        <taxon>Chordata</taxon>
        <taxon>Craniata</taxon>
        <taxon>Vertebrata</taxon>
        <taxon>Euteleostomi</taxon>
        <taxon>Mammalia</taxon>
        <taxon>Eutheria</taxon>
        <taxon>Euarchontoglires</taxon>
        <taxon>Primates</taxon>
        <taxon>Haplorrhini</taxon>
        <taxon>Catarrhini</taxon>
        <taxon>Hominidae</taxon>
        <taxon>Pan</taxon>
    </lineage>
</organism>
<dbReference type="EMBL" id="NBAG03000464">
    <property type="protein sequence ID" value="PNI21045.1"/>
    <property type="molecule type" value="Genomic_DNA"/>
</dbReference>
<dbReference type="Pfam" id="PF00046">
    <property type="entry name" value="Homeodomain"/>
    <property type="match status" value="1"/>
</dbReference>
<dbReference type="Gene3D" id="1.10.10.60">
    <property type="entry name" value="Homeodomain-like"/>
    <property type="match status" value="1"/>
</dbReference>
<dbReference type="InterPro" id="IPR001356">
    <property type="entry name" value="HD"/>
</dbReference>
<evidence type="ECO:0000256" key="1">
    <source>
        <dbReference type="PROSITE-ProRule" id="PRU00108"/>
    </source>
</evidence>
<feature type="domain" description="Homeobox" evidence="4">
    <location>
        <begin position="101"/>
        <end position="161"/>
    </location>
</feature>
<evidence type="ECO:0000313" key="5">
    <source>
        <dbReference type="EMBL" id="PNI21045.1"/>
    </source>
</evidence>
<feature type="region of interest" description="Disordered" evidence="3">
    <location>
        <begin position="20"/>
        <end position="107"/>
    </location>
</feature>
<name>A0A2J8JE57_PANTR</name>
<proteinExistence type="predicted"/>
<feature type="DNA-binding region" description="Homeobox" evidence="1">
    <location>
        <begin position="103"/>
        <end position="162"/>
    </location>
</feature>
<feature type="compositionally biased region" description="Basic and acidic residues" evidence="3">
    <location>
        <begin position="57"/>
        <end position="107"/>
    </location>
</feature>
<gene>
    <name evidence="5" type="ORF">CK820_G0048085</name>
</gene>
<reference evidence="5 6" key="1">
    <citation type="submission" date="2017-12" db="EMBL/GenBank/DDBJ databases">
        <title>High-resolution comparative analysis of great ape genomes.</title>
        <authorList>
            <person name="Pollen A."/>
            <person name="Hastie A."/>
            <person name="Hormozdiari F."/>
            <person name="Dougherty M."/>
            <person name="Liu R."/>
            <person name="Chaisson M."/>
            <person name="Hoppe E."/>
            <person name="Hill C."/>
            <person name="Pang A."/>
            <person name="Hillier L."/>
            <person name="Baker C."/>
            <person name="Armstrong J."/>
            <person name="Shendure J."/>
            <person name="Paten B."/>
            <person name="Wilson R."/>
            <person name="Chao H."/>
            <person name="Schneider V."/>
            <person name="Ventura M."/>
            <person name="Kronenberg Z."/>
            <person name="Murali S."/>
            <person name="Gordon D."/>
            <person name="Cantsilieris S."/>
            <person name="Munson K."/>
            <person name="Nelson B."/>
            <person name="Raja A."/>
            <person name="Underwood J."/>
            <person name="Diekhans M."/>
            <person name="Fiddes I."/>
            <person name="Haussler D."/>
            <person name="Eichler E."/>
        </authorList>
    </citation>
    <scope>NUCLEOTIDE SEQUENCE [LARGE SCALE GENOMIC DNA]</scope>
    <source>
        <strain evidence="5">Yerkes chimp pedigree #C0471</strain>
    </source>
</reference>
<protein>
    <submittedName>
        <fullName evidence="5">NANOGNB isoform 1</fullName>
    </submittedName>
</protein>
<keyword evidence="1 2" id="KW-0539">Nucleus</keyword>
<comment type="subcellular location">
    <subcellularLocation>
        <location evidence="1 2">Nucleus</location>
    </subcellularLocation>
</comment>
<dbReference type="GO" id="GO:0005634">
    <property type="term" value="C:nucleus"/>
    <property type="evidence" value="ECO:0007669"/>
    <property type="project" value="UniProtKB-SubCell"/>
</dbReference>